<keyword evidence="5 11" id="KW-0812">Transmembrane</keyword>
<dbReference type="GO" id="GO:0045259">
    <property type="term" value="C:proton-transporting ATP synthase complex"/>
    <property type="evidence" value="ECO:0007669"/>
    <property type="project" value="UniProtKB-KW"/>
</dbReference>
<dbReference type="EMBL" id="QQRQ01000001">
    <property type="protein sequence ID" value="RFT07712.1"/>
    <property type="molecule type" value="Genomic_DNA"/>
</dbReference>
<dbReference type="RefSeq" id="WP_021919951.1">
    <property type="nucleotide sequence ID" value="NZ_CAKXKJ010000003.1"/>
</dbReference>
<dbReference type="InterPro" id="IPR000568">
    <property type="entry name" value="ATP_synth_F0_asu"/>
</dbReference>
<dbReference type="InterPro" id="IPR035908">
    <property type="entry name" value="F0_ATP_A_sf"/>
</dbReference>
<comment type="function">
    <text evidence="11">Key component of the proton channel; it plays a direct role in the translocation of protons across the membrane.</text>
</comment>
<dbReference type="AlphaFoldDB" id="A0A3E2B6R2"/>
<evidence type="ECO:0000256" key="7">
    <source>
        <dbReference type="ARBA" id="ARBA00022989"/>
    </source>
</evidence>
<comment type="caution">
    <text evidence="12">The sequence shown here is derived from an EMBL/GenBank/DDBJ whole genome shotgun (WGS) entry which is preliminary data.</text>
</comment>
<dbReference type="OrthoDB" id="9789241at2"/>
<dbReference type="GO" id="GO:0042777">
    <property type="term" value="P:proton motive force-driven plasma membrane ATP synthesis"/>
    <property type="evidence" value="ECO:0007669"/>
    <property type="project" value="TreeGrafter"/>
</dbReference>
<comment type="subcellular location">
    <subcellularLocation>
        <location evidence="11">Cell membrane</location>
        <topology evidence="11">Multi-pass membrane protein</topology>
    </subcellularLocation>
    <subcellularLocation>
        <location evidence="1">Membrane</location>
        <topology evidence="1">Multi-pass membrane protein</topology>
    </subcellularLocation>
</comment>
<gene>
    <name evidence="11" type="primary">atpB</name>
    <name evidence="12" type="ORF">DV520_00810</name>
</gene>
<keyword evidence="4 11" id="KW-0138">CF(0)</keyword>
<evidence type="ECO:0000256" key="5">
    <source>
        <dbReference type="ARBA" id="ARBA00022692"/>
    </source>
</evidence>
<sequence length="229" mass="25154">MLDEIQAALNEQLQNKTAFEIPLFGGIPVPASAVVTWVIILLLTLLAIWLTHDLKERPGRRQAAAEMFVGFINNFCQEILGEKYWRTFAPYLGTIGLYLLFANLSGLFGVAPPTKDLNVTAGLAIMSLVLIYGSQFRYHGLGGGLKKFGQPSVIITPLNVMEVGIRPLALCMRLFGNILGGFIIMELIKTVAPAVVPVPFSLYFDIFDGVLQAVVFVFLTTLFLSESLE</sequence>
<evidence type="ECO:0000256" key="9">
    <source>
        <dbReference type="ARBA" id="ARBA00023136"/>
    </source>
</evidence>
<organism evidence="12 13">
    <name type="scientific">Evtepia gabavorous</name>
    <dbReference type="NCBI Taxonomy" id="2211183"/>
    <lineage>
        <taxon>Bacteria</taxon>
        <taxon>Bacillati</taxon>
        <taxon>Bacillota</taxon>
        <taxon>Clostridia</taxon>
        <taxon>Eubacteriales</taxon>
        <taxon>Evtepia</taxon>
    </lineage>
</organism>
<dbReference type="NCBIfam" id="NF004486">
    <property type="entry name" value="PRK05815.3-4"/>
    <property type="match status" value="1"/>
</dbReference>
<keyword evidence="7 11" id="KW-1133">Transmembrane helix</keyword>
<dbReference type="GeneID" id="97994273"/>
<dbReference type="PANTHER" id="PTHR42823">
    <property type="entry name" value="ATP SYNTHASE SUBUNIT A, CHLOROPLASTIC"/>
    <property type="match status" value="1"/>
</dbReference>
<keyword evidence="11" id="KW-1003">Cell membrane</keyword>
<accession>A0A3E2B6R2</accession>
<dbReference type="CDD" id="cd00310">
    <property type="entry name" value="ATP-synt_Fo_a_6"/>
    <property type="match status" value="1"/>
</dbReference>
<dbReference type="GO" id="GO:0005886">
    <property type="term" value="C:plasma membrane"/>
    <property type="evidence" value="ECO:0007669"/>
    <property type="project" value="UniProtKB-SubCell"/>
</dbReference>
<evidence type="ECO:0000256" key="4">
    <source>
        <dbReference type="ARBA" id="ARBA00022547"/>
    </source>
</evidence>
<feature type="transmembrane region" description="Helical" evidence="11">
    <location>
        <begin position="202"/>
        <end position="224"/>
    </location>
</feature>
<dbReference type="HAMAP" id="MF_01393">
    <property type="entry name" value="ATP_synth_a_bact"/>
    <property type="match status" value="1"/>
</dbReference>
<keyword evidence="10 11" id="KW-0066">ATP synthesis</keyword>
<keyword evidence="8 11" id="KW-0406">Ion transport</keyword>
<evidence type="ECO:0000313" key="12">
    <source>
        <dbReference type="EMBL" id="RFT07712.1"/>
    </source>
</evidence>
<dbReference type="Gene3D" id="1.20.120.220">
    <property type="entry name" value="ATP synthase, F0 complex, subunit A"/>
    <property type="match status" value="1"/>
</dbReference>
<evidence type="ECO:0000256" key="3">
    <source>
        <dbReference type="ARBA" id="ARBA00022448"/>
    </source>
</evidence>
<dbReference type="PANTHER" id="PTHR42823:SF3">
    <property type="entry name" value="ATP SYNTHASE SUBUNIT A, CHLOROPLASTIC"/>
    <property type="match status" value="1"/>
</dbReference>
<comment type="similarity">
    <text evidence="2 11">Belongs to the ATPase A chain family.</text>
</comment>
<keyword evidence="9 11" id="KW-0472">Membrane</keyword>
<keyword evidence="3 11" id="KW-0813">Transport</keyword>
<keyword evidence="13" id="KW-1185">Reference proteome</keyword>
<dbReference type="Proteomes" id="UP000260649">
    <property type="component" value="Unassembled WGS sequence"/>
</dbReference>
<keyword evidence="6 11" id="KW-0375">Hydrogen ion transport</keyword>
<dbReference type="PRINTS" id="PR00123">
    <property type="entry name" value="ATPASEA"/>
</dbReference>
<evidence type="ECO:0000256" key="1">
    <source>
        <dbReference type="ARBA" id="ARBA00004141"/>
    </source>
</evidence>
<proteinExistence type="inferred from homology"/>
<feature type="transmembrane region" description="Helical" evidence="11">
    <location>
        <begin position="88"/>
        <end position="111"/>
    </location>
</feature>
<feature type="transmembrane region" description="Helical" evidence="11">
    <location>
        <begin position="29"/>
        <end position="51"/>
    </location>
</feature>
<evidence type="ECO:0000256" key="8">
    <source>
        <dbReference type="ARBA" id="ARBA00023065"/>
    </source>
</evidence>
<feature type="transmembrane region" description="Helical" evidence="11">
    <location>
        <begin position="117"/>
        <end position="138"/>
    </location>
</feature>
<evidence type="ECO:0000256" key="2">
    <source>
        <dbReference type="ARBA" id="ARBA00006810"/>
    </source>
</evidence>
<dbReference type="GO" id="GO:0046933">
    <property type="term" value="F:proton-transporting ATP synthase activity, rotational mechanism"/>
    <property type="evidence" value="ECO:0007669"/>
    <property type="project" value="UniProtKB-UniRule"/>
</dbReference>
<reference evidence="12 13" key="1">
    <citation type="submission" date="2018-07" db="EMBL/GenBank/DDBJ databases">
        <title>GABA Modulating Bacteria of the Human Gut Microbiota.</title>
        <authorList>
            <person name="Strandwitz P."/>
            <person name="Kim K.H."/>
            <person name="Terekhova D."/>
            <person name="Liu J.K."/>
            <person name="Sharma A."/>
            <person name="Levering J."/>
            <person name="Mcdonald D."/>
            <person name="Dietrich D."/>
            <person name="Ramadhar T.R."/>
            <person name="Lekbua A."/>
            <person name="Mroue N."/>
            <person name="Liston C."/>
            <person name="Stewart E.J."/>
            <person name="Dubin M.J."/>
            <person name="Zengler K."/>
            <person name="Knight R."/>
            <person name="Gilbert J.A."/>
            <person name="Clardy J."/>
            <person name="Lewis K."/>
        </authorList>
    </citation>
    <scope>NUCLEOTIDE SEQUENCE [LARGE SCALE GENOMIC DNA]</scope>
    <source>
        <strain evidence="12 13">KLE1738</strain>
    </source>
</reference>
<evidence type="ECO:0000256" key="11">
    <source>
        <dbReference type="HAMAP-Rule" id="MF_01393"/>
    </source>
</evidence>
<name>A0A3E2B6R2_9FIRM</name>
<protein>
    <recommendedName>
        <fullName evidence="11">ATP synthase subunit a</fullName>
    </recommendedName>
    <alternativeName>
        <fullName evidence="11">ATP synthase F0 sector subunit a</fullName>
    </alternativeName>
    <alternativeName>
        <fullName evidence="11">F-ATPase subunit 6</fullName>
    </alternativeName>
</protein>
<dbReference type="SUPFAM" id="SSF81336">
    <property type="entry name" value="F1F0 ATP synthase subunit A"/>
    <property type="match status" value="1"/>
</dbReference>
<evidence type="ECO:0000313" key="13">
    <source>
        <dbReference type="Proteomes" id="UP000260649"/>
    </source>
</evidence>
<feature type="transmembrane region" description="Helical" evidence="11">
    <location>
        <begin position="174"/>
        <end position="196"/>
    </location>
</feature>
<evidence type="ECO:0000256" key="6">
    <source>
        <dbReference type="ARBA" id="ARBA00022781"/>
    </source>
</evidence>
<evidence type="ECO:0000256" key="10">
    <source>
        <dbReference type="ARBA" id="ARBA00023310"/>
    </source>
</evidence>
<dbReference type="Pfam" id="PF00119">
    <property type="entry name" value="ATP-synt_A"/>
    <property type="match status" value="1"/>
</dbReference>
<dbReference type="InterPro" id="IPR045082">
    <property type="entry name" value="ATP_syn_F0_a_bact/chloroplast"/>
</dbReference>